<comment type="caution">
    <text evidence="1">The sequence shown here is derived from an EMBL/GenBank/DDBJ whole genome shotgun (WGS) entry which is preliminary data.</text>
</comment>
<evidence type="ECO:0000313" key="2">
    <source>
        <dbReference type="Proteomes" id="UP000288892"/>
    </source>
</evidence>
<dbReference type="EMBL" id="MTKS01000245">
    <property type="protein sequence ID" value="RWX50944.1"/>
    <property type="molecule type" value="Genomic_DNA"/>
</dbReference>
<evidence type="ECO:0000313" key="1">
    <source>
        <dbReference type="EMBL" id="RWX50944.1"/>
    </source>
</evidence>
<proteinExistence type="predicted"/>
<name>A0A444JD03_9BACT</name>
<reference evidence="1 2" key="1">
    <citation type="submission" date="2017-01" db="EMBL/GenBank/DDBJ databases">
        <title>The cable genome- insights into the physiology and evolution of filamentous bacteria capable of sulfide oxidation via long distance electron transfer.</title>
        <authorList>
            <person name="Schreiber L."/>
            <person name="Bjerg J.T."/>
            <person name="Boggild A."/>
            <person name="Van De Vossenberg J."/>
            <person name="Meysman F."/>
            <person name="Nielsen L.P."/>
            <person name="Schramm A."/>
            <person name="Kjeldsen K.U."/>
        </authorList>
    </citation>
    <scope>NUCLEOTIDE SEQUENCE [LARGE SCALE GENOMIC DNA]</scope>
    <source>
        <strain evidence="1">A5</strain>
    </source>
</reference>
<accession>A0A444JD03</accession>
<protein>
    <submittedName>
        <fullName evidence="1">Uncharacterized protein</fullName>
    </submittedName>
</protein>
<sequence>MNFTKDKNSYYYLSARFTQKNNPGGKSMHKFIISTFITLSLFSVFSVSSVSAADNQCFKAYGNTPAEAFRAAAESLKNADAEMGPGWMKDNMQVRLLPEKIKGQFVAVIYSTVHHADTCNVDRKNEVADKDRPKCDQTKCTI</sequence>
<keyword evidence="2" id="KW-1185">Reference proteome</keyword>
<gene>
    <name evidence="1" type="ORF">VU01_12453</name>
</gene>
<organism evidence="1 2">
    <name type="scientific">Candidatus Electrothrix marina</name>
    <dbReference type="NCBI Taxonomy" id="1859130"/>
    <lineage>
        <taxon>Bacteria</taxon>
        <taxon>Pseudomonadati</taxon>
        <taxon>Thermodesulfobacteriota</taxon>
        <taxon>Desulfobulbia</taxon>
        <taxon>Desulfobulbales</taxon>
        <taxon>Desulfobulbaceae</taxon>
        <taxon>Candidatus Electrothrix</taxon>
    </lineage>
</organism>
<dbReference type="Proteomes" id="UP000288892">
    <property type="component" value="Unassembled WGS sequence"/>
</dbReference>
<dbReference type="AlphaFoldDB" id="A0A444JD03"/>